<accession>A0ABR0J5K0</accession>
<dbReference type="PANTHER" id="PTHR33393:SF13">
    <property type="entry name" value="PGA BIOSYNTHESIS PROTEIN CAPA"/>
    <property type="match status" value="1"/>
</dbReference>
<keyword evidence="4" id="KW-1185">Reference proteome</keyword>
<dbReference type="InterPro" id="IPR019079">
    <property type="entry name" value="Capsule_synth_CapA"/>
</dbReference>
<evidence type="ECO:0000313" key="4">
    <source>
        <dbReference type="Proteomes" id="UP001345691"/>
    </source>
</evidence>
<protein>
    <recommendedName>
        <fullName evidence="2">Capsule synthesis protein CapA domain-containing protein</fullName>
    </recommendedName>
</protein>
<dbReference type="CDD" id="cd07381">
    <property type="entry name" value="MPP_CapA"/>
    <property type="match status" value="1"/>
</dbReference>
<name>A0ABR0J5K0_9EURO</name>
<dbReference type="InterPro" id="IPR052169">
    <property type="entry name" value="CW_Biosynth-Accessory"/>
</dbReference>
<proteinExistence type="inferred from homology"/>
<sequence>MPDCQVLGKAIEPSPISADSLSSVRAKAESRCKSNLLTDTVGILFAGRTKERQEPDLSITMSFSVVAAGDVVLSGPLHRPTNEVYDHLRGADSSFVNLEMPFTKSNSPNEKLIPLKCEPAHARTLQEIGVDVVTLANNHGMDYGIEGLRETLQTLKDTGIAHVGGGQNIAESFSPVIKRFNGTNVAYIGVTTTLPNGSGAGPARSGLAGVRVFTKYVIDSVTLDESPGMAPFVETMTYKPDEEILLQTISDAKAQADIVLVAIHWGVPYGWVASTQDEIATYQQPLAHAMIDAGASAIFGHHPHVVQGVEFYRGVPVFYSLGNLIFSNNIVTPVAGWRTYPAYCWTSLQSSFSNIGALAKVVWNDGKLSSCILTPIMITEDGEPAEATTETVKVLLLRLRALSQGRGTGFELRQAEKGYAVDITQA</sequence>
<evidence type="ECO:0000313" key="3">
    <source>
        <dbReference type="EMBL" id="KAK5056897.1"/>
    </source>
</evidence>
<dbReference type="Pfam" id="PF09587">
    <property type="entry name" value="PGA_cap"/>
    <property type="match status" value="1"/>
</dbReference>
<gene>
    <name evidence="3" type="ORF">LTR69_007535</name>
</gene>
<dbReference type="SMART" id="SM00854">
    <property type="entry name" value="PGA_cap"/>
    <property type="match status" value="1"/>
</dbReference>
<evidence type="ECO:0000256" key="1">
    <source>
        <dbReference type="ARBA" id="ARBA00005662"/>
    </source>
</evidence>
<dbReference type="EMBL" id="JAVRRF010000017">
    <property type="protein sequence ID" value="KAK5056897.1"/>
    <property type="molecule type" value="Genomic_DNA"/>
</dbReference>
<dbReference type="SUPFAM" id="SSF56300">
    <property type="entry name" value="Metallo-dependent phosphatases"/>
    <property type="match status" value="1"/>
</dbReference>
<dbReference type="Proteomes" id="UP001345691">
    <property type="component" value="Unassembled WGS sequence"/>
</dbReference>
<dbReference type="PANTHER" id="PTHR33393">
    <property type="entry name" value="POLYGLUTAMINE SYNTHESIS ACCESSORY PROTEIN RV0574C-RELATED"/>
    <property type="match status" value="1"/>
</dbReference>
<dbReference type="InterPro" id="IPR029052">
    <property type="entry name" value="Metallo-depent_PP-like"/>
</dbReference>
<comment type="caution">
    <text evidence="3">The sequence shown here is derived from an EMBL/GenBank/DDBJ whole genome shotgun (WGS) entry which is preliminary data.</text>
</comment>
<reference evidence="3 4" key="1">
    <citation type="submission" date="2023-08" db="EMBL/GenBank/DDBJ databases">
        <title>Black Yeasts Isolated from many extreme environments.</title>
        <authorList>
            <person name="Coleine C."/>
            <person name="Stajich J.E."/>
            <person name="Selbmann L."/>
        </authorList>
    </citation>
    <scope>NUCLEOTIDE SEQUENCE [LARGE SCALE GENOMIC DNA]</scope>
    <source>
        <strain evidence="3 4">CCFEE 6328</strain>
    </source>
</reference>
<dbReference type="Gene3D" id="3.60.21.10">
    <property type="match status" value="1"/>
</dbReference>
<feature type="domain" description="Capsule synthesis protein CapA" evidence="2">
    <location>
        <begin position="64"/>
        <end position="328"/>
    </location>
</feature>
<organism evidence="3 4">
    <name type="scientific">Exophiala sideris</name>
    <dbReference type="NCBI Taxonomy" id="1016849"/>
    <lineage>
        <taxon>Eukaryota</taxon>
        <taxon>Fungi</taxon>
        <taxon>Dikarya</taxon>
        <taxon>Ascomycota</taxon>
        <taxon>Pezizomycotina</taxon>
        <taxon>Eurotiomycetes</taxon>
        <taxon>Chaetothyriomycetidae</taxon>
        <taxon>Chaetothyriales</taxon>
        <taxon>Herpotrichiellaceae</taxon>
        <taxon>Exophiala</taxon>
    </lineage>
</organism>
<comment type="similarity">
    <text evidence="1">Belongs to the CapA family.</text>
</comment>
<evidence type="ECO:0000259" key="2">
    <source>
        <dbReference type="SMART" id="SM00854"/>
    </source>
</evidence>